<evidence type="ECO:0000256" key="2">
    <source>
        <dbReference type="SAM" id="Phobius"/>
    </source>
</evidence>
<keyword evidence="3" id="KW-1185">Reference proteome</keyword>
<feature type="coiled-coil region" evidence="1">
    <location>
        <begin position="83"/>
        <end position="132"/>
    </location>
</feature>
<reference evidence="4" key="1">
    <citation type="submission" date="2022-11" db="UniProtKB">
        <authorList>
            <consortium name="WormBaseParasite"/>
        </authorList>
    </citation>
    <scope>IDENTIFICATION</scope>
</reference>
<keyword evidence="1" id="KW-0175">Coiled coil</keyword>
<keyword evidence="2" id="KW-0812">Transmembrane</keyword>
<dbReference type="AlphaFoldDB" id="A0A914MH23"/>
<evidence type="ECO:0000256" key="1">
    <source>
        <dbReference type="SAM" id="Coils"/>
    </source>
</evidence>
<keyword evidence="2" id="KW-1133">Transmembrane helix</keyword>
<organism evidence="3 4">
    <name type="scientific">Meloidogyne incognita</name>
    <name type="common">Southern root-knot nematode worm</name>
    <name type="synonym">Oxyuris incognita</name>
    <dbReference type="NCBI Taxonomy" id="6306"/>
    <lineage>
        <taxon>Eukaryota</taxon>
        <taxon>Metazoa</taxon>
        <taxon>Ecdysozoa</taxon>
        <taxon>Nematoda</taxon>
        <taxon>Chromadorea</taxon>
        <taxon>Rhabditida</taxon>
        <taxon>Tylenchina</taxon>
        <taxon>Tylenchomorpha</taxon>
        <taxon>Tylenchoidea</taxon>
        <taxon>Meloidogynidae</taxon>
        <taxon>Meloidogyninae</taxon>
        <taxon>Meloidogyne</taxon>
        <taxon>Meloidogyne incognita group</taxon>
    </lineage>
</organism>
<protein>
    <submittedName>
        <fullName evidence="4">Candidate secreted effector</fullName>
    </submittedName>
</protein>
<evidence type="ECO:0000313" key="3">
    <source>
        <dbReference type="Proteomes" id="UP000887563"/>
    </source>
</evidence>
<sequence>MLLDTNSSNRKNYLLKLLILFVTICGINCAVKKSASLDHILNLDNSLNNGQITAGQLLEKKGGQKQKQQINSLKRNSALNISKNSKQISKEKQKQNLKNLKNNVVTKKVISKELQKQITKKQQKELKELKEMEAMKAIMKAVITGEPYYKISRWA</sequence>
<dbReference type="WBParaSite" id="Minc3s01712g25790">
    <property type="protein sequence ID" value="Minc3s01712g25790"/>
    <property type="gene ID" value="Minc3s01712g25790"/>
</dbReference>
<evidence type="ECO:0000313" key="4">
    <source>
        <dbReference type="WBParaSite" id="Minc3s01712g25790"/>
    </source>
</evidence>
<accession>A0A914MH23</accession>
<keyword evidence="2" id="KW-0472">Membrane</keyword>
<dbReference type="Proteomes" id="UP000887563">
    <property type="component" value="Unplaced"/>
</dbReference>
<feature type="transmembrane region" description="Helical" evidence="2">
    <location>
        <begin position="13"/>
        <end position="31"/>
    </location>
</feature>
<name>A0A914MH23_MELIC</name>
<proteinExistence type="predicted"/>